<organism evidence="15 16">
    <name type="scientific">Loigolactobacillus rennini DSM 20253</name>
    <dbReference type="NCBI Taxonomy" id="1423796"/>
    <lineage>
        <taxon>Bacteria</taxon>
        <taxon>Bacillati</taxon>
        <taxon>Bacillota</taxon>
        <taxon>Bacilli</taxon>
        <taxon>Lactobacillales</taxon>
        <taxon>Lactobacillaceae</taxon>
        <taxon>Loigolactobacillus</taxon>
    </lineage>
</organism>
<evidence type="ECO:0000256" key="10">
    <source>
        <dbReference type="ARBA" id="ARBA00023125"/>
    </source>
</evidence>
<dbReference type="OrthoDB" id="9757607at2"/>
<dbReference type="Gene3D" id="3.30.420.10">
    <property type="entry name" value="Ribonuclease H-like superfamily/Ribonuclease H"/>
    <property type="match status" value="1"/>
</dbReference>
<comment type="similarity">
    <text evidence="2">Belongs to the CRISPR-associated protein Cas9 family. Subtype II-A subfamily.</text>
</comment>
<dbReference type="Pfam" id="PF16592">
    <property type="entry name" value="Cas9_REC"/>
    <property type="match status" value="1"/>
</dbReference>
<comment type="function">
    <text evidence="13">CRISPR (clustered regularly interspaced short palindromic repeat) is an adaptive immune system that provides protection against mobile genetic elements (viruses, transposable elements and conjugative plasmids). CRISPR clusters contain spacers, sequences complementary to antecedent mobile elements, and target invading nucleic acids. CRISPR clusters are transcribed and processed into CRISPR RNA (crRNA). In type II CRISPR systems correct processing of pre-crRNA requires a trans-encoded small RNA (tracrRNA), endogenous ribonuclease 3 (rnc) and this protein. The tracrRNA serves as a guide for ribonuclease 3-aided processing of pre-crRNA. Subsequently Cas9/crRNA/tracrRNA endonucleolytically cleaves linear or circular dsDNA target complementary to the spacer; Cas9 is inactive in the absence of the 2 guide RNAs (gRNA). Cas9 recognizes the protospacer adjacent motif (PAM) in the CRISPR repeat sequences to help distinguish self versus nonself, as targets within the bacterial CRISPR locus do not have PAMs. PAM recognition is also required for catalytic activity.</text>
</comment>
<dbReference type="InterPro" id="IPR036397">
    <property type="entry name" value="RNaseH_sf"/>
</dbReference>
<evidence type="ECO:0000256" key="5">
    <source>
        <dbReference type="ARBA" id="ARBA00022759"/>
    </source>
</evidence>
<evidence type="ECO:0000256" key="13">
    <source>
        <dbReference type="HAMAP-Rule" id="MF_01480"/>
    </source>
</evidence>
<evidence type="ECO:0000313" key="15">
    <source>
        <dbReference type="EMBL" id="KRM99910.1"/>
    </source>
</evidence>
<dbReference type="InterPro" id="IPR032237">
    <property type="entry name" value="Cas9_PI"/>
</dbReference>
<name>A0A0R2DGS6_9LACO</name>
<gene>
    <name evidence="13" type="primary">cas9</name>
    <name evidence="15" type="ORF">FC24_GL001742</name>
</gene>
<dbReference type="GO" id="GO:0043571">
    <property type="term" value="P:maintenance of CRISPR repeat elements"/>
    <property type="evidence" value="ECO:0007669"/>
    <property type="project" value="UniProtKB-UniRule"/>
</dbReference>
<dbReference type="GO" id="GO:0003677">
    <property type="term" value="F:DNA binding"/>
    <property type="evidence" value="ECO:0007669"/>
    <property type="project" value="UniProtKB-UniRule"/>
</dbReference>
<feature type="binding site" evidence="13">
    <location>
        <position position="10"/>
    </location>
    <ligand>
        <name>Mg(2+)</name>
        <dbReference type="ChEBI" id="CHEBI:18420"/>
        <label>1</label>
    </ligand>
</feature>
<dbReference type="Pfam" id="PF16595">
    <property type="entry name" value="Cas9_PI"/>
    <property type="match status" value="1"/>
</dbReference>
<evidence type="ECO:0000313" key="16">
    <source>
        <dbReference type="Proteomes" id="UP000051638"/>
    </source>
</evidence>
<evidence type="ECO:0000259" key="14">
    <source>
        <dbReference type="PROSITE" id="PS51749"/>
    </source>
</evidence>
<protein>
    <recommendedName>
        <fullName evidence="13">CRISPR-associated endonuclease Cas9</fullName>
        <ecNumber evidence="13">3.1.-.-</ecNumber>
    </recommendedName>
</protein>
<dbReference type="PROSITE" id="PS51749">
    <property type="entry name" value="HNH_CAS9"/>
    <property type="match status" value="1"/>
</dbReference>
<dbReference type="GO" id="GO:0051607">
    <property type="term" value="P:defense response to virus"/>
    <property type="evidence" value="ECO:0007669"/>
    <property type="project" value="UniProtKB-UniRule"/>
</dbReference>
<keyword evidence="11" id="KW-0464">Manganese</keyword>
<dbReference type="GO" id="GO:0016787">
    <property type="term" value="F:hydrolase activity"/>
    <property type="evidence" value="ECO:0007669"/>
    <property type="project" value="UniProtKB-KW"/>
</dbReference>
<dbReference type="Pfam" id="PF16593">
    <property type="entry name" value="Cas9-BH"/>
    <property type="match status" value="1"/>
</dbReference>
<accession>A0A0R2DGS6</accession>
<dbReference type="EMBL" id="AYYI01000005">
    <property type="protein sequence ID" value="KRM99910.1"/>
    <property type="molecule type" value="Genomic_DNA"/>
</dbReference>
<dbReference type="NCBIfam" id="TIGR01865">
    <property type="entry name" value="cas_Csn1"/>
    <property type="match status" value="1"/>
</dbReference>
<comment type="cofactor">
    <cofactor evidence="1 13">
        <name>Mg(2+)</name>
        <dbReference type="ChEBI" id="CHEBI:18420"/>
    </cofactor>
</comment>
<dbReference type="InterPro" id="IPR055228">
    <property type="entry name" value="Cas9_RuvC"/>
</dbReference>
<feature type="binding site" evidence="13">
    <location>
        <position position="772"/>
    </location>
    <ligand>
        <name>Mg(2+)</name>
        <dbReference type="ChEBI" id="CHEBI:18420"/>
        <label>1</label>
    </ligand>
</feature>
<keyword evidence="9 13" id="KW-0051">Antiviral defense</keyword>
<keyword evidence="5 13" id="KW-0255">Endonuclease</keyword>
<keyword evidence="7 13" id="KW-0460">Magnesium</keyword>
<dbReference type="InterPro" id="IPR033114">
    <property type="entry name" value="HNH_CAS9"/>
</dbReference>
<dbReference type="EC" id="3.1.-.-" evidence="13"/>
<dbReference type="Gene3D" id="1.10.30.50">
    <property type="match status" value="1"/>
</dbReference>
<dbReference type="InterPro" id="IPR028629">
    <property type="entry name" value="Cas9"/>
</dbReference>
<evidence type="ECO:0000256" key="2">
    <source>
        <dbReference type="ARBA" id="ARBA00005244"/>
    </source>
</evidence>
<evidence type="ECO:0000256" key="1">
    <source>
        <dbReference type="ARBA" id="ARBA00001946"/>
    </source>
</evidence>
<dbReference type="Pfam" id="PF22702">
    <property type="entry name" value="Cas9_RuvC"/>
    <property type="match status" value="1"/>
</dbReference>
<keyword evidence="6 13" id="KW-0378">Hydrolase</keyword>
<feature type="binding site" evidence="13">
    <location>
        <position position="776"/>
    </location>
    <ligand>
        <name>Mg(2+)</name>
        <dbReference type="ChEBI" id="CHEBI:18420"/>
        <label>2</label>
    </ligand>
</feature>
<reference evidence="15 16" key="1">
    <citation type="journal article" date="2015" name="Genome Announc.">
        <title>Expanding the biotechnology potential of lactobacilli through comparative genomics of 213 strains and associated genera.</title>
        <authorList>
            <person name="Sun Z."/>
            <person name="Harris H.M."/>
            <person name="McCann A."/>
            <person name="Guo C."/>
            <person name="Argimon S."/>
            <person name="Zhang W."/>
            <person name="Yang X."/>
            <person name="Jeffery I.B."/>
            <person name="Cooney J.C."/>
            <person name="Kagawa T.F."/>
            <person name="Liu W."/>
            <person name="Song Y."/>
            <person name="Salvetti E."/>
            <person name="Wrobel A."/>
            <person name="Rasinkangas P."/>
            <person name="Parkhill J."/>
            <person name="Rea M.C."/>
            <person name="O'Sullivan O."/>
            <person name="Ritari J."/>
            <person name="Douillard F.P."/>
            <person name="Paul Ross R."/>
            <person name="Yang R."/>
            <person name="Briner A.E."/>
            <person name="Felis G.E."/>
            <person name="de Vos W.M."/>
            <person name="Barrangou R."/>
            <person name="Klaenhammer T.R."/>
            <person name="Caufield P.W."/>
            <person name="Cui Y."/>
            <person name="Zhang H."/>
            <person name="O'Toole P.W."/>
        </authorList>
    </citation>
    <scope>NUCLEOTIDE SEQUENCE [LARGE SCALE GENOMIC DNA]</scope>
    <source>
        <strain evidence="15 16">DSM 20253</strain>
    </source>
</reference>
<feature type="binding site" evidence="13">
    <location>
        <position position="10"/>
    </location>
    <ligand>
        <name>Mg(2+)</name>
        <dbReference type="ChEBI" id="CHEBI:18420"/>
        <label>2</label>
    </ligand>
</feature>
<proteinExistence type="inferred from homology"/>
<evidence type="ECO:0000256" key="7">
    <source>
        <dbReference type="ARBA" id="ARBA00022842"/>
    </source>
</evidence>
<evidence type="ECO:0000256" key="8">
    <source>
        <dbReference type="ARBA" id="ARBA00022884"/>
    </source>
</evidence>
<dbReference type="RefSeq" id="WP_057872976.1">
    <property type="nucleotide sequence ID" value="NZ_AYYI01000005.1"/>
</dbReference>
<dbReference type="Pfam" id="PF13395">
    <property type="entry name" value="HNH_4"/>
    <property type="match status" value="1"/>
</dbReference>
<comment type="domain">
    <text evidence="13">Has 2 endonuclease domains. The discontinuous RuvC-like domain cleaves the target DNA noncomplementary to crRNA while the HNH nuclease domain cleaves the target DNA complementary to crRNA.</text>
</comment>
<feature type="domain" description="HNH Cas9-type" evidence="14">
    <location>
        <begin position="773"/>
        <end position="939"/>
    </location>
</feature>
<evidence type="ECO:0000256" key="12">
    <source>
        <dbReference type="ARBA" id="ARBA00046380"/>
    </source>
</evidence>
<keyword evidence="3 13" id="KW-0540">Nuclease</keyword>
<sequence length="1369" mass="158890">MDKPYNIGLDIGSHSIGWTVVDDNSKLVRIKGKLGYGVRLFDEGKTAEERRQFRTTRRRLKRRKWRLRLLREIFEPHIAPLDETFFLRQKQSNLVPTQKKLPQLSLFNDRSDAEFYHKYPTIYHLRNALMTEKRQFDLREIYLAIHHIVKYRGHFLNAAPAASFKSGKFDLENKFDQLNLLFASAYSDLDFTLRTDNVDQVKAILLNEDLSASTRQRQALPLIYQTSADQKAAKKLTKSLATELLKAILGLKAKFDVLTGIETDDTKAWRLTFNAEDFDDKLNELNVTDNEAATQIIEILRELYSSILLAAIVPENYTLSQAMMAKYNAHKQHLSLLRQVKTTLPAKKQKELQAAYDDYIDQHLPLDKFYAKLTKVLPKEKDTDNPQIIQILNLIDLDQFLPKQRTKDNGAIPHQLHQQELDQIIDNQKAYYPWLAQLNPNEKRQKIAKYKLDELVAFRVPYYVGPLIEAKTQQKTSGANFAWMIRKEPGTTTPITPWNFDEKVNRQASANEFIKRMTTTDTYLLGEDVLPKHSLLYQRFEVLNELNGIKIDQKRVTVRQKQAIFNDLFLKQPNVTVKKLQQYLQAKGEYASAPIITGLSDPKKFNSQLSTYHEYKKIFGGLIDDPDKQADFEKCIEWSTIFEDSQILKDKLKEINWLTPEQRHKVANKRYQGWGRLSKKLLTQLVDYNGQRIIDILWNTTDNFMQIVHSEAFDKAIIKENQALLTQYNPQAVIDDLYTSPQNKKALRQILLVVNDIQKALKGQAPSRILIEFAREGQENPRLSTQRKQQVENAYKEASDALLSSAEVRQELKGLDNKALANTRLFLYFMQGGRDIYTGKSLNIDDLSKYDIDHILPQAFIKDNSLDNRVLVSAKMNRSKSDQVPLNDFAEIRYGKQMRQQWEKMLRAGLITRKKYHNLTLNPESINKYTAKGFINRQLVETRQVTKLATNLLVDQYAEDDVQLITVKSNLTHQMREEFDFPKNRNVNNHHHAFDAYLTAFVGLYLLKRYPKLAPYFVYGDYQKGASQNSKWRNFNFLGNLHREKVVDKNTGEIIWQRDAGLGELNRIYNFKKILVTRALRVNRGPMFKQTIYKAEEDKSSGRGSKQLIPTKKNRPTELYGGYTNKETAYLCLVKEPHKKGDIYRICSVLNMWLTELDRIADPIAKAQKLTELLTPQFTTTKKKQGQKIPVVKPFKVVIPKILINQRFFSRGQELTVASPMYMHNEQELFLNKKTIKLLNGQLAKNEAHELAPKIYQQILDQVNDYFPLYDMYKFRDTLNASKEIFVNLPWQDQRQDKKISQSGQKSILNKILIGLHANAARIKLTELNFKSDFGLLSQRSGIAFSPDDQIIYQSPTGLFERRVTLKDL</sequence>
<dbReference type="STRING" id="1423796.FC24_GL001742"/>
<feature type="binding site" evidence="13">
    <location>
        <position position="992"/>
    </location>
    <ligand>
        <name>Mg(2+)</name>
        <dbReference type="ChEBI" id="CHEBI:18420"/>
        <label>2</label>
    </ligand>
</feature>
<keyword evidence="4 13" id="KW-0479">Metal-binding</keyword>
<feature type="active site" description="For RuvC-like nuclease domain" evidence="13">
    <location>
        <position position="10"/>
    </location>
</feature>
<keyword evidence="10 13" id="KW-0238">DNA-binding</keyword>
<keyword evidence="8 13" id="KW-0694">RNA-binding</keyword>
<evidence type="ECO:0000256" key="9">
    <source>
        <dbReference type="ARBA" id="ARBA00023118"/>
    </source>
</evidence>
<keyword evidence="16" id="KW-1185">Reference proteome</keyword>
<feature type="binding site" evidence="13">
    <location>
        <position position="776"/>
    </location>
    <ligand>
        <name>Mg(2+)</name>
        <dbReference type="ChEBI" id="CHEBI:18420"/>
        <label>1</label>
    </ligand>
</feature>
<comment type="subunit">
    <text evidence="12 13">Monomer. Binds crRNA and tracrRNA.</text>
</comment>
<dbReference type="InterPro" id="IPR003615">
    <property type="entry name" value="HNH_nuc"/>
</dbReference>
<dbReference type="GO" id="GO:0003723">
    <property type="term" value="F:RNA binding"/>
    <property type="evidence" value="ECO:0007669"/>
    <property type="project" value="UniProtKB-UniRule"/>
</dbReference>
<dbReference type="InterPro" id="IPR032239">
    <property type="entry name" value="Cas9-BH"/>
</dbReference>
<evidence type="ECO:0000256" key="3">
    <source>
        <dbReference type="ARBA" id="ARBA00022722"/>
    </source>
</evidence>
<dbReference type="InterPro" id="IPR032240">
    <property type="entry name" value="Cas9_REC"/>
</dbReference>
<evidence type="ECO:0000256" key="4">
    <source>
        <dbReference type="ARBA" id="ARBA00022723"/>
    </source>
</evidence>
<feature type="active site" description="Proton acceptor for HNH nuclease domain" evidence="13">
    <location>
        <position position="854"/>
    </location>
</feature>
<dbReference type="GO" id="GO:0046872">
    <property type="term" value="F:metal ion binding"/>
    <property type="evidence" value="ECO:0007669"/>
    <property type="project" value="UniProtKB-UniRule"/>
</dbReference>
<dbReference type="PATRIC" id="fig|1423796.3.peg.1770"/>
<comment type="caution">
    <text evidence="15">The sequence shown here is derived from an EMBL/GenBank/DDBJ whole genome shotgun (WGS) entry which is preliminary data.</text>
</comment>
<dbReference type="HAMAP" id="MF_01480">
    <property type="entry name" value="Cas9"/>
    <property type="match status" value="1"/>
</dbReference>
<comment type="similarity">
    <text evidence="13">Belongs to the CRISPR-associated Cas9 family.</text>
</comment>
<dbReference type="Proteomes" id="UP000051638">
    <property type="component" value="Unassembled WGS sequence"/>
</dbReference>
<evidence type="ECO:0000256" key="6">
    <source>
        <dbReference type="ARBA" id="ARBA00022801"/>
    </source>
</evidence>
<evidence type="ECO:0000256" key="11">
    <source>
        <dbReference type="ARBA" id="ARBA00023211"/>
    </source>
</evidence>
<dbReference type="GO" id="GO:0004519">
    <property type="term" value="F:endonuclease activity"/>
    <property type="evidence" value="ECO:0007669"/>
    <property type="project" value="UniProtKB-UniRule"/>
</dbReference>